<dbReference type="CDD" id="cd14686">
    <property type="entry name" value="bZIP"/>
    <property type="match status" value="1"/>
</dbReference>
<feature type="region of interest" description="Disordered" evidence="1">
    <location>
        <begin position="1"/>
        <end position="134"/>
    </location>
</feature>
<organism evidence="3 4">
    <name type="scientific">Coemansia spiralis</name>
    <dbReference type="NCBI Taxonomy" id="417178"/>
    <lineage>
        <taxon>Eukaryota</taxon>
        <taxon>Fungi</taxon>
        <taxon>Fungi incertae sedis</taxon>
        <taxon>Zoopagomycota</taxon>
        <taxon>Kickxellomycotina</taxon>
        <taxon>Kickxellomycetes</taxon>
        <taxon>Kickxellales</taxon>
        <taxon>Kickxellaceae</taxon>
        <taxon>Coemansia</taxon>
    </lineage>
</organism>
<feature type="compositionally biased region" description="Low complexity" evidence="1">
    <location>
        <begin position="228"/>
        <end position="239"/>
    </location>
</feature>
<dbReference type="OrthoDB" id="5537561at2759"/>
<proteinExistence type="predicted"/>
<dbReference type="Pfam" id="PF07716">
    <property type="entry name" value="bZIP_2"/>
    <property type="match status" value="1"/>
</dbReference>
<sequence>MTKAARKGQRANSASTANSMKDDDESVDLAEMSPQSRKRHQSRMSSARLRERQRQRITQAEDDIARLEQHVHSLEESIAQHRQGQQHQGASAAVSTGNTWDNTSSSAHADSGSGNSSDMTLDNSTSVDKRARSISKSLSRAVDRLEGCVDRIEMLRGHISQKVENLERSFRYDDEDEGKSPSPLALPQAMRDSDIRNAAAGVATACAGPIVRRSVMPVPIPNTIYVTSSGSGSGSVSGSATFDGNSQPGVSTAEQRKIARHSRNNNRLGSGSGSGSASGSATLDGNSQPDVSTAEQRKIARHNMNISRNSGQGRMDPDECSRFSISFLVREDES</sequence>
<dbReference type="GO" id="GO:0003700">
    <property type="term" value="F:DNA-binding transcription factor activity"/>
    <property type="evidence" value="ECO:0007669"/>
    <property type="project" value="InterPro"/>
</dbReference>
<dbReference type="AlphaFoldDB" id="A0A9W8G0A9"/>
<accession>A0A9W8G0A9</accession>
<name>A0A9W8G0A9_9FUNG</name>
<feature type="compositionally biased region" description="Polar residues" evidence="1">
    <location>
        <begin position="94"/>
        <end position="126"/>
    </location>
</feature>
<comment type="caution">
    <text evidence="3">The sequence shown here is derived from an EMBL/GenBank/DDBJ whole genome shotgun (WGS) entry which is preliminary data.</text>
</comment>
<dbReference type="EMBL" id="JANBTW010000061">
    <property type="protein sequence ID" value="KAJ2673999.1"/>
    <property type="molecule type" value="Genomic_DNA"/>
</dbReference>
<feature type="domain" description="BZIP" evidence="2">
    <location>
        <begin position="35"/>
        <end position="82"/>
    </location>
</feature>
<dbReference type="InterPro" id="IPR004827">
    <property type="entry name" value="bZIP"/>
</dbReference>
<feature type="compositionally biased region" description="Basic and acidic residues" evidence="1">
    <location>
        <begin position="63"/>
        <end position="79"/>
    </location>
</feature>
<evidence type="ECO:0000313" key="3">
    <source>
        <dbReference type="EMBL" id="KAJ2673999.1"/>
    </source>
</evidence>
<evidence type="ECO:0000313" key="4">
    <source>
        <dbReference type="Proteomes" id="UP001151518"/>
    </source>
</evidence>
<dbReference type="Proteomes" id="UP001151518">
    <property type="component" value="Unassembled WGS sequence"/>
</dbReference>
<evidence type="ECO:0000259" key="2">
    <source>
        <dbReference type="Pfam" id="PF07716"/>
    </source>
</evidence>
<gene>
    <name evidence="3" type="ORF">GGI25_004484</name>
</gene>
<feature type="compositionally biased region" description="Polar residues" evidence="1">
    <location>
        <begin position="240"/>
        <end position="253"/>
    </location>
</feature>
<feature type="compositionally biased region" description="Polar residues" evidence="1">
    <location>
        <begin position="283"/>
        <end position="294"/>
    </location>
</feature>
<feature type="compositionally biased region" description="Polar residues" evidence="1">
    <location>
        <begin position="10"/>
        <end position="19"/>
    </location>
</feature>
<feature type="region of interest" description="Disordered" evidence="1">
    <location>
        <begin position="228"/>
        <end position="320"/>
    </location>
</feature>
<evidence type="ECO:0000256" key="1">
    <source>
        <dbReference type="SAM" id="MobiDB-lite"/>
    </source>
</evidence>
<protein>
    <recommendedName>
        <fullName evidence="2">BZIP domain-containing protein</fullName>
    </recommendedName>
</protein>
<feature type="compositionally biased region" description="Low complexity" evidence="1">
    <location>
        <begin position="80"/>
        <end position="93"/>
    </location>
</feature>
<reference evidence="3" key="1">
    <citation type="submission" date="2022-07" db="EMBL/GenBank/DDBJ databases">
        <title>Phylogenomic reconstructions and comparative analyses of Kickxellomycotina fungi.</title>
        <authorList>
            <person name="Reynolds N.K."/>
            <person name="Stajich J.E."/>
            <person name="Barry K."/>
            <person name="Grigoriev I.V."/>
            <person name="Crous P."/>
            <person name="Smith M.E."/>
        </authorList>
    </citation>
    <scope>NUCLEOTIDE SEQUENCE</scope>
    <source>
        <strain evidence="3">NRRL 3115</strain>
    </source>
</reference>